<reference evidence="2" key="2">
    <citation type="submission" date="2017-12" db="EMBL/GenBank/DDBJ databases">
        <title>Genome sequence of the Bar-tailed Godwit (Limosa lapponica baueri).</title>
        <authorList>
            <person name="Lima N.C.B."/>
            <person name="Parody-Merino A.M."/>
            <person name="Battley P.F."/>
            <person name="Fidler A.E."/>
            <person name="Prosdocimi F."/>
        </authorList>
    </citation>
    <scope>NUCLEOTIDE SEQUENCE [LARGE SCALE GENOMIC DNA]</scope>
</reference>
<sequence>MEESMMDSPMCNSHCSWPFNIDENMLRNREGTCTMKSVFRELEDKVAGFVRYEGLISLNQGLDFLKGLEVTVPCLLKSTANLERRDLSQYEVAKRWRLSKEINKMDPQK</sequence>
<protein>
    <submittedName>
        <fullName evidence="1">Uncharacterized protein</fullName>
    </submittedName>
</protein>
<keyword evidence="2" id="KW-1185">Reference proteome</keyword>
<dbReference type="AlphaFoldDB" id="A0A2I0UHC6"/>
<gene>
    <name evidence="1" type="ORF">llap_4247</name>
</gene>
<proteinExistence type="predicted"/>
<name>A0A2I0UHC6_LIMLA</name>
<evidence type="ECO:0000313" key="1">
    <source>
        <dbReference type="EMBL" id="PKU45455.1"/>
    </source>
</evidence>
<reference evidence="2" key="1">
    <citation type="submission" date="2017-11" db="EMBL/GenBank/DDBJ databases">
        <authorList>
            <person name="Lima N.C."/>
            <person name="Parody-Merino A.M."/>
            <person name="Battley P.F."/>
            <person name="Fidler A.E."/>
            <person name="Prosdocimi F."/>
        </authorList>
    </citation>
    <scope>NUCLEOTIDE SEQUENCE [LARGE SCALE GENOMIC DNA]</scope>
</reference>
<dbReference type="EMBL" id="KZ505759">
    <property type="protein sequence ID" value="PKU45455.1"/>
    <property type="molecule type" value="Genomic_DNA"/>
</dbReference>
<accession>A0A2I0UHC6</accession>
<organism evidence="1 2">
    <name type="scientific">Limosa lapponica baueri</name>
    <dbReference type="NCBI Taxonomy" id="1758121"/>
    <lineage>
        <taxon>Eukaryota</taxon>
        <taxon>Metazoa</taxon>
        <taxon>Chordata</taxon>
        <taxon>Craniata</taxon>
        <taxon>Vertebrata</taxon>
        <taxon>Euteleostomi</taxon>
        <taxon>Archelosauria</taxon>
        <taxon>Archosauria</taxon>
        <taxon>Dinosauria</taxon>
        <taxon>Saurischia</taxon>
        <taxon>Theropoda</taxon>
        <taxon>Coelurosauria</taxon>
        <taxon>Aves</taxon>
        <taxon>Neognathae</taxon>
        <taxon>Neoaves</taxon>
        <taxon>Charadriiformes</taxon>
        <taxon>Scolopacidae</taxon>
        <taxon>Limosa</taxon>
    </lineage>
</organism>
<evidence type="ECO:0000313" key="2">
    <source>
        <dbReference type="Proteomes" id="UP000233556"/>
    </source>
</evidence>
<dbReference type="Proteomes" id="UP000233556">
    <property type="component" value="Unassembled WGS sequence"/>
</dbReference>